<gene>
    <name evidence="6" type="primary">mrnC</name>
    <name evidence="8" type="ORF">QH73_0010500</name>
</gene>
<evidence type="ECO:0000256" key="6">
    <source>
        <dbReference type="HAMAP-Rule" id="MF_01468"/>
    </source>
</evidence>
<dbReference type="OrthoDB" id="46571at2"/>
<keyword evidence="6" id="KW-0963">Cytoplasm</keyword>
<reference evidence="8 9" key="1">
    <citation type="journal article" date="2015" name="Genome Announc.">
        <title>Draft Genome Sequence of the Terrestrial Cyanobacterium Scytonema millei VB511283, Isolated from Eastern India.</title>
        <authorList>
            <person name="Sen D."/>
            <person name="Chandrababunaidu M.M."/>
            <person name="Singh D."/>
            <person name="Sanghi N."/>
            <person name="Ghorai A."/>
            <person name="Mishra G.P."/>
            <person name="Madduluri M."/>
            <person name="Adhikary S.P."/>
            <person name="Tripathy S."/>
        </authorList>
    </citation>
    <scope>NUCLEOTIDE SEQUENCE [LARGE SCALE GENOMIC DNA]</scope>
    <source>
        <strain evidence="8 9">VB511283</strain>
    </source>
</reference>
<dbReference type="Gene3D" id="1.10.1520.10">
    <property type="entry name" value="Ribonuclease III domain"/>
    <property type="match status" value="1"/>
</dbReference>
<evidence type="ECO:0000259" key="7">
    <source>
        <dbReference type="SMART" id="SM00535"/>
    </source>
</evidence>
<evidence type="ECO:0000256" key="4">
    <source>
        <dbReference type="ARBA" id="ARBA00022759"/>
    </source>
</evidence>
<feature type="domain" description="RNase III" evidence="7">
    <location>
        <begin position="25"/>
        <end position="156"/>
    </location>
</feature>
<comment type="subcellular location">
    <subcellularLocation>
        <location evidence="6">Cytoplasm</location>
    </subcellularLocation>
</comment>
<keyword evidence="6" id="KW-0694">RNA-binding</keyword>
<dbReference type="SMART" id="SM00535">
    <property type="entry name" value="RIBOc"/>
    <property type="match status" value="1"/>
</dbReference>
<accession>A0A9X5I4K9</accession>
<name>A0A9X5I4K9_9CYAN</name>
<organism evidence="8 9">
    <name type="scientific">Scytonema millei VB511283</name>
    <dbReference type="NCBI Taxonomy" id="1245923"/>
    <lineage>
        <taxon>Bacteria</taxon>
        <taxon>Bacillati</taxon>
        <taxon>Cyanobacteriota</taxon>
        <taxon>Cyanophyceae</taxon>
        <taxon>Nostocales</taxon>
        <taxon>Scytonemataceae</taxon>
        <taxon>Scytonema</taxon>
    </lineage>
</organism>
<dbReference type="GO" id="GO:0006364">
    <property type="term" value="P:rRNA processing"/>
    <property type="evidence" value="ECO:0007669"/>
    <property type="project" value="UniProtKB-UniRule"/>
</dbReference>
<protein>
    <recommendedName>
        <fullName evidence="6">Mini-ribonuclease 3</fullName>
        <shortName evidence="6">Mini-3</shortName>
        <shortName evidence="6">Mini-RNase 3</shortName>
        <ecNumber evidence="6">3.1.26.-</ecNumber>
    </recommendedName>
    <alternativeName>
        <fullName evidence="6">Mini-RNase III</fullName>
        <shortName evidence="6">Mini-III</shortName>
    </alternativeName>
</protein>
<dbReference type="InterPro" id="IPR000999">
    <property type="entry name" value="RNase_III_dom"/>
</dbReference>
<evidence type="ECO:0000256" key="1">
    <source>
        <dbReference type="ARBA" id="ARBA00022517"/>
    </source>
</evidence>
<dbReference type="EMBL" id="JTJC03000002">
    <property type="protein sequence ID" value="NHC35085.1"/>
    <property type="molecule type" value="Genomic_DNA"/>
</dbReference>
<proteinExistence type="inferred from homology"/>
<evidence type="ECO:0000313" key="8">
    <source>
        <dbReference type="EMBL" id="NHC35085.1"/>
    </source>
</evidence>
<keyword evidence="6" id="KW-0699">rRNA-binding</keyword>
<keyword evidence="9" id="KW-1185">Reference proteome</keyword>
<keyword evidence="1 6" id="KW-0690">Ribosome biogenesis</keyword>
<keyword evidence="2 6" id="KW-0698">rRNA processing</keyword>
<dbReference type="EC" id="3.1.26.-" evidence="6"/>
<comment type="cofactor">
    <cofactor evidence="6">
        <name>Mg(2+)</name>
        <dbReference type="ChEBI" id="CHEBI:18420"/>
    </cofactor>
</comment>
<dbReference type="Proteomes" id="UP000031532">
    <property type="component" value="Unassembled WGS sequence"/>
</dbReference>
<dbReference type="RefSeq" id="WP_039716476.1">
    <property type="nucleotide sequence ID" value="NZ_JTJC03000002.1"/>
</dbReference>
<keyword evidence="5 6" id="KW-0378">Hydrolase</keyword>
<evidence type="ECO:0000256" key="5">
    <source>
        <dbReference type="ARBA" id="ARBA00022801"/>
    </source>
</evidence>
<evidence type="ECO:0000313" key="9">
    <source>
        <dbReference type="Proteomes" id="UP000031532"/>
    </source>
</evidence>
<keyword evidence="4 6" id="KW-0255">Endonuclease</keyword>
<comment type="subunit">
    <text evidence="6">Homodimer.</text>
</comment>
<evidence type="ECO:0000256" key="2">
    <source>
        <dbReference type="ARBA" id="ARBA00022552"/>
    </source>
</evidence>
<dbReference type="GO" id="GO:0019843">
    <property type="term" value="F:rRNA binding"/>
    <property type="evidence" value="ECO:0007669"/>
    <property type="project" value="UniProtKB-UniRule"/>
</dbReference>
<dbReference type="GO" id="GO:0005737">
    <property type="term" value="C:cytoplasm"/>
    <property type="evidence" value="ECO:0007669"/>
    <property type="project" value="UniProtKB-SubCell"/>
</dbReference>
<comment type="similarity">
    <text evidence="6">Belongs to the MrnC RNase family.</text>
</comment>
<dbReference type="InterPro" id="IPR008226">
    <property type="entry name" value="Mini3_fam"/>
</dbReference>
<dbReference type="SUPFAM" id="SSF69065">
    <property type="entry name" value="RNase III domain-like"/>
    <property type="match status" value="1"/>
</dbReference>
<dbReference type="PANTHER" id="PTHR34276">
    <property type="entry name" value="MINI-RIBONUCLEASE 3"/>
    <property type="match status" value="1"/>
</dbReference>
<dbReference type="AlphaFoldDB" id="A0A9X5I4K9"/>
<dbReference type="PANTHER" id="PTHR34276:SF1">
    <property type="entry name" value="MINI-RIBONUCLEASE 3"/>
    <property type="match status" value="1"/>
</dbReference>
<dbReference type="Pfam" id="PF00636">
    <property type="entry name" value="Ribonuclease_3"/>
    <property type="match status" value="1"/>
</dbReference>
<evidence type="ECO:0000256" key="3">
    <source>
        <dbReference type="ARBA" id="ARBA00022722"/>
    </source>
</evidence>
<dbReference type="GO" id="GO:0004525">
    <property type="term" value="F:ribonuclease III activity"/>
    <property type="evidence" value="ECO:0007669"/>
    <property type="project" value="InterPro"/>
</dbReference>
<dbReference type="InterPro" id="IPR036389">
    <property type="entry name" value="RNase_III_sf"/>
</dbReference>
<sequence>MEPKEDNLFDGSAREAQTDVVTQLELLPSWLAIAPEQLQQLSPTALAYLGDAVYELYVRSHFLLPHKRSQAYHNLVVAQVRAEAQASHLRYLTPYLNQIELDIVRRGRNATVGRPRRAAPEVYQQATSLEALVGYLYLSDRQRLHQLLEQLPLAPNSATLNSPSINKDEY</sequence>
<feature type="active site" evidence="6">
    <location>
        <position position="51"/>
    </location>
</feature>
<keyword evidence="3 6" id="KW-0540">Nuclease</keyword>
<dbReference type="HAMAP" id="MF_01468">
    <property type="entry name" value="RNase_Mini_III"/>
    <property type="match status" value="1"/>
</dbReference>
<keyword evidence="6" id="KW-0460">Magnesium</keyword>
<comment type="function">
    <text evidence="6">Involved in correct processing of both the 5' and 3' ends of 23S rRNA precursor. Processes 30S rRNA precursor transcript even in absence of ribonuclease 3 (Rnc); Rnc processes 30S rRNA into smaller rRNA precursors.</text>
</comment>
<comment type="caution">
    <text evidence="8">The sequence shown here is derived from an EMBL/GenBank/DDBJ whole genome shotgun (WGS) entry which is preliminary data.</text>
</comment>